<dbReference type="Proteomes" id="UP001341840">
    <property type="component" value="Unassembled WGS sequence"/>
</dbReference>
<reference evidence="1 2" key="1">
    <citation type="journal article" date="2023" name="Plants (Basel)">
        <title>Bridging the Gap: Combining Genomics and Transcriptomics Approaches to Understand Stylosanthes scabra, an Orphan Legume from the Brazilian Caatinga.</title>
        <authorList>
            <person name="Ferreira-Neto J.R.C."/>
            <person name="da Silva M.D."/>
            <person name="Binneck E."/>
            <person name="de Melo N.F."/>
            <person name="da Silva R.H."/>
            <person name="de Melo A.L.T.M."/>
            <person name="Pandolfi V."/>
            <person name="Bustamante F.O."/>
            <person name="Brasileiro-Vidal A.C."/>
            <person name="Benko-Iseppon A.M."/>
        </authorList>
    </citation>
    <scope>NUCLEOTIDE SEQUENCE [LARGE SCALE GENOMIC DNA]</scope>
    <source>
        <tissue evidence="1">Leaves</tissue>
    </source>
</reference>
<accession>A0ABU6ZF74</accession>
<gene>
    <name evidence="1" type="ORF">PIB30_046275</name>
</gene>
<keyword evidence="2" id="KW-1185">Reference proteome</keyword>
<dbReference type="EMBL" id="JASCZI010272148">
    <property type="protein sequence ID" value="MED6220594.1"/>
    <property type="molecule type" value="Genomic_DNA"/>
</dbReference>
<name>A0ABU6ZF74_9FABA</name>
<comment type="caution">
    <text evidence="1">The sequence shown here is derived from an EMBL/GenBank/DDBJ whole genome shotgun (WGS) entry which is preliminary data.</text>
</comment>
<evidence type="ECO:0000313" key="2">
    <source>
        <dbReference type="Proteomes" id="UP001341840"/>
    </source>
</evidence>
<sequence length="101" mass="10964">MGKKGSLGVTVEFFPLFPRDLKLPGLTVEAASDLIIGTGEAACLGAYSNKIGKIRSGKIVNKKSRTKQSIMNEDPKGLTTQDMAEFRRLGDDGTLRKQHGR</sequence>
<organism evidence="1 2">
    <name type="scientific">Stylosanthes scabra</name>
    <dbReference type="NCBI Taxonomy" id="79078"/>
    <lineage>
        <taxon>Eukaryota</taxon>
        <taxon>Viridiplantae</taxon>
        <taxon>Streptophyta</taxon>
        <taxon>Embryophyta</taxon>
        <taxon>Tracheophyta</taxon>
        <taxon>Spermatophyta</taxon>
        <taxon>Magnoliopsida</taxon>
        <taxon>eudicotyledons</taxon>
        <taxon>Gunneridae</taxon>
        <taxon>Pentapetalae</taxon>
        <taxon>rosids</taxon>
        <taxon>fabids</taxon>
        <taxon>Fabales</taxon>
        <taxon>Fabaceae</taxon>
        <taxon>Papilionoideae</taxon>
        <taxon>50 kb inversion clade</taxon>
        <taxon>dalbergioids sensu lato</taxon>
        <taxon>Dalbergieae</taxon>
        <taxon>Pterocarpus clade</taxon>
        <taxon>Stylosanthes</taxon>
    </lineage>
</organism>
<evidence type="ECO:0000313" key="1">
    <source>
        <dbReference type="EMBL" id="MED6220594.1"/>
    </source>
</evidence>
<protein>
    <submittedName>
        <fullName evidence="1">Uncharacterized protein</fullName>
    </submittedName>
</protein>
<proteinExistence type="predicted"/>